<organism evidence="2 3">
    <name type="scientific">Zancudomyces culisetae</name>
    <name type="common">Gut fungus</name>
    <name type="synonym">Smittium culisetae</name>
    <dbReference type="NCBI Taxonomy" id="1213189"/>
    <lineage>
        <taxon>Eukaryota</taxon>
        <taxon>Fungi</taxon>
        <taxon>Fungi incertae sedis</taxon>
        <taxon>Zoopagomycota</taxon>
        <taxon>Kickxellomycotina</taxon>
        <taxon>Harpellomycetes</taxon>
        <taxon>Harpellales</taxon>
        <taxon>Legeriomycetaceae</taxon>
        <taxon>Zancudomyces</taxon>
    </lineage>
</organism>
<dbReference type="AlphaFoldDB" id="A0A1R1PUX0"/>
<proteinExistence type="predicted"/>
<evidence type="ECO:0000313" key="2">
    <source>
        <dbReference type="EMBL" id="OMH84761.1"/>
    </source>
</evidence>
<reference evidence="3" key="1">
    <citation type="submission" date="2017-01" db="EMBL/GenBank/DDBJ databases">
        <authorList>
            <person name="Wang Y."/>
            <person name="White M."/>
            <person name="Kvist S."/>
            <person name="Moncalvo J.-M."/>
        </authorList>
    </citation>
    <scope>NUCLEOTIDE SEQUENCE [LARGE SCALE GENOMIC DNA]</scope>
    <source>
        <strain evidence="3">COL-18-3</strain>
    </source>
</reference>
<accession>A0A1R1PUX0</accession>
<name>A0A1R1PUX0_ZANCU</name>
<dbReference type="EMBL" id="LSSK01000152">
    <property type="protein sequence ID" value="OMH84761.1"/>
    <property type="molecule type" value="Genomic_DNA"/>
</dbReference>
<dbReference type="Proteomes" id="UP000188320">
    <property type="component" value="Unassembled WGS sequence"/>
</dbReference>
<evidence type="ECO:0000256" key="1">
    <source>
        <dbReference type="SAM" id="MobiDB-lite"/>
    </source>
</evidence>
<feature type="compositionally biased region" description="Basic residues" evidence="1">
    <location>
        <begin position="152"/>
        <end position="163"/>
    </location>
</feature>
<evidence type="ECO:0000313" key="3">
    <source>
        <dbReference type="Proteomes" id="UP000188320"/>
    </source>
</evidence>
<comment type="caution">
    <text evidence="2">The sequence shown here is derived from an EMBL/GenBank/DDBJ whole genome shotgun (WGS) entry which is preliminary data.</text>
</comment>
<feature type="region of interest" description="Disordered" evidence="1">
    <location>
        <begin position="128"/>
        <end position="163"/>
    </location>
</feature>
<sequence length="163" mass="18832">MPTQPPITDDAIRQILKAETQKKARLYSKFGVDGYFDNKFDINMNDLHKAKNIIGESGVAKYHTHSRRSGPPKPDLTFLNNVIGRTVQREKRHSNFTMKRPRIVADDCIDSNLDVDGRFSDRISLEEELERAEVKKTKKDRHKSKNSEQISKHKKKKKKKDSG</sequence>
<gene>
    <name evidence="2" type="ORF">AX774_g1706</name>
</gene>
<keyword evidence="3" id="KW-1185">Reference proteome</keyword>
<protein>
    <submittedName>
        <fullName evidence="2">Uncharacterized protein</fullName>
    </submittedName>
</protein>